<organism evidence="2 3">
    <name type="scientific">Artemisia annua</name>
    <name type="common">Sweet wormwood</name>
    <dbReference type="NCBI Taxonomy" id="35608"/>
    <lineage>
        <taxon>Eukaryota</taxon>
        <taxon>Viridiplantae</taxon>
        <taxon>Streptophyta</taxon>
        <taxon>Embryophyta</taxon>
        <taxon>Tracheophyta</taxon>
        <taxon>Spermatophyta</taxon>
        <taxon>Magnoliopsida</taxon>
        <taxon>eudicotyledons</taxon>
        <taxon>Gunneridae</taxon>
        <taxon>Pentapetalae</taxon>
        <taxon>asterids</taxon>
        <taxon>campanulids</taxon>
        <taxon>Asterales</taxon>
        <taxon>Asteraceae</taxon>
        <taxon>Asteroideae</taxon>
        <taxon>Anthemideae</taxon>
        <taxon>Artemisiinae</taxon>
        <taxon>Artemisia</taxon>
    </lineage>
</organism>
<dbReference type="EMBL" id="PKPP01023219">
    <property type="protein sequence ID" value="PWA34259.1"/>
    <property type="molecule type" value="Genomic_DNA"/>
</dbReference>
<dbReference type="GO" id="GO:0006952">
    <property type="term" value="P:defense response"/>
    <property type="evidence" value="ECO:0007669"/>
    <property type="project" value="InterPro"/>
</dbReference>
<evidence type="ECO:0000259" key="1">
    <source>
        <dbReference type="SMART" id="SM00505"/>
    </source>
</evidence>
<dbReference type="InterPro" id="IPR036574">
    <property type="entry name" value="Scorpion_toxin-like_sf"/>
</dbReference>
<dbReference type="AlphaFoldDB" id="A0A2U1KBX3"/>
<dbReference type="SUPFAM" id="SSF57095">
    <property type="entry name" value="Scorpion toxin-like"/>
    <property type="match status" value="1"/>
</dbReference>
<protein>
    <submittedName>
        <fullName evidence="2">Gamma thionin</fullName>
    </submittedName>
</protein>
<name>A0A2U1KBX3_ARTAN</name>
<keyword evidence="3" id="KW-1185">Reference proteome</keyword>
<comment type="caution">
    <text evidence="2">The sequence shown here is derived from an EMBL/GenBank/DDBJ whole genome shotgun (WGS) entry which is preliminary data.</text>
</comment>
<evidence type="ECO:0000313" key="3">
    <source>
        <dbReference type="Proteomes" id="UP000245207"/>
    </source>
</evidence>
<accession>A0A2U1KBX3</accession>
<dbReference type="OrthoDB" id="1851987at2759"/>
<dbReference type="InterPro" id="IPR003614">
    <property type="entry name" value="Knottins"/>
</dbReference>
<reference evidence="2 3" key="1">
    <citation type="journal article" date="2018" name="Mol. Plant">
        <title>The genome of Artemisia annua provides insight into the evolution of Asteraceae family and artemisinin biosynthesis.</title>
        <authorList>
            <person name="Shen Q."/>
            <person name="Zhang L."/>
            <person name="Liao Z."/>
            <person name="Wang S."/>
            <person name="Yan T."/>
            <person name="Shi P."/>
            <person name="Liu M."/>
            <person name="Fu X."/>
            <person name="Pan Q."/>
            <person name="Wang Y."/>
            <person name="Lv Z."/>
            <person name="Lu X."/>
            <person name="Zhang F."/>
            <person name="Jiang W."/>
            <person name="Ma Y."/>
            <person name="Chen M."/>
            <person name="Hao X."/>
            <person name="Li L."/>
            <person name="Tang Y."/>
            <person name="Lv G."/>
            <person name="Zhou Y."/>
            <person name="Sun X."/>
            <person name="Brodelius P.E."/>
            <person name="Rose J.K.C."/>
            <person name="Tang K."/>
        </authorList>
    </citation>
    <scope>NUCLEOTIDE SEQUENCE [LARGE SCALE GENOMIC DNA]</scope>
    <source>
        <strain evidence="3">cv. Huhao1</strain>
        <tissue evidence="2">Leaf</tissue>
    </source>
</reference>
<dbReference type="Proteomes" id="UP000245207">
    <property type="component" value="Unassembled WGS sequence"/>
</dbReference>
<dbReference type="SMART" id="SM00505">
    <property type="entry name" value="Knot1"/>
    <property type="match status" value="1"/>
</dbReference>
<sequence length="141" mass="15816">MVSGDAMLNKRETCEQVFKALLRDCDLQGELCEKASKTWAGICGKTNHCSDQCKSWENAAHEACHTRGGKHICSCYFKCSGAENLPQGKVKAKELDKDKTKVEKTPHFEDALPPHMIQAKVFVTIHRVNVYWASSYGRLGR</sequence>
<dbReference type="Gene3D" id="3.30.30.10">
    <property type="entry name" value="Knottin, scorpion toxin-like"/>
    <property type="match status" value="1"/>
</dbReference>
<evidence type="ECO:0000313" key="2">
    <source>
        <dbReference type="EMBL" id="PWA34259.1"/>
    </source>
</evidence>
<proteinExistence type="predicted"/>
<feature type="domain" description="Knottins-like" evidence="1">
    <location>
        <begin position="31"/>
        <end position="79"/>
    </location>
</feature>
<dbReference type="Pfam" id="PF00304">
    <property type="entry name" value="Gamma-thionin"/>
    <property type="match status" value="1"/>
</dbReference>
<gene>
    <name evidence="2" type="ORF">CTI12_AA613610</name>
</gene>